<evidence type="ECO:0000256" key="1">
    <source>
        <dbReference type="SAM" id="Phobius"/>
    </source>
</evidence>
<dbReference type="PANTHER" id="PTHR35043:SF9">
    <property type="match status" value="1"/>
</dbReference>
<dbReference type="VEuPathDB" id="FungiDB:SMAC_02174"/>
<dbReference type="PANTHER" id="PTHR35043">
    <property type="entry name" value="TRANSCRIPTION FACTOR DOMAIN-CONTAINING PROTEIN"/>
    <property type="match status" value="1"/>
</dbReference>
<organism evidence="2 3">
    <name type="scientific">Sordaria macrospora</name>
    <dbReference type="NCBI Taxonomy" id="5147"/>
    <lineage>
        <taxon>Eukaryota</taxon>
        <taxon>Fungi</taxon>
        <taxon>Dikarya</taxon>
        <taxon>Ascomycota</taxon>
        <taxon>Pezizomycotina</taxon>
        <taxon>Sordariomycetes</taxon>
        <taxon>Sordariomycetidae</taxon>
        <taxon>Sordariales</taxon>
        <taxon>Sordariaceae</taxon>
        <taxon>Sordaria</taxon>
    </lineage>
</organism>
<dbReference type="AlphaFoldDB" id="A0A8S8ZWB2"/>
<evidence type="ECO:0000313" key="3">
    <source>
        <dbReference type="Proteomes" id="UP000433876"/>
    </source>
</evidence>
<keyword evidence="1" id="KW-0812">Transmembrane</keyword>
<comment type="caution">
    <text evidence="2">The sequence shown here is derived from an EMBL/GenBank/DDBJ whole genome shotgun (WGS) entry which is preliminary data.</text>
</comment>
<evidence type="ECO:0000313" key="2">
    <source>
        <dbReference type="EMBL" id="KAA8633326.1"/>
    </source>
</evidence>
<reference evidence="2 3" key="1">
    <citation type="submission" date="2017-07" db="EMBL/GenBank/DDBJ databases">
        <title>Genome sequence of the Sordaria macrospora wild type strain R19027.</title>
        <authorList>
            <person name="Nowrousian M."/>
            <person name="Teichert I."/>
            <person name="Kueck U."/>
        </authorList>
    </citation>
    <scope>NUCLEOTIDE SEQUENCE [LARGE SCALE GENOMIC DNA]</scope>
    <source>
        <strain evidence="2 3">R19027</strain>
        <tissue evidence="2">Mycelium</tissue>
    </source>
</reference>
<dbReference type="Proteomes" id="UP000433876">
    <property type="component" value="Unassembled WGS sequence"/>
</dbReference>
<accession>A0A8S8ZWB2</accession>
<dbReference type="EMBL" id="NMPR01000039">
    <property type="protein sequence ID" value="KAA8633326.1"/>
    <property type="molecule type" value="Genomic_DNA"/>
</dbReference>
<sequence length="134" mass="14826">MMLDSVFGHGFTNSSIWTPEPSRRGTFGILSTCLLALGLCVWTALHLNLPEKDESRARRYLRKLSWMSLGILTPELIAFTAFQQYMAAKSLTKDMNALLANPTRFVPPIGLEGSNPSPADQEIELTNLDIEVSA</sequence>
<keyword evidence="1" id="KW-0472">Membrane</keyword>
<protein>
    <submittedName>
        <fullName evidence="2">Uncharacterized protein</fullName>
    </submittedName>
</protein>
<name>A0A8S8ZWB2_SORMA</name>
<feature type="transmembrane region" description="Helical" evidence="1">
    <location>
        <begin position="27"/>
        <end position="45"/>
    </location>
</feature>
<gene>
    <name evidence="2" type="ORF">SMACR_02174</name>
</gene>
<proteinExistence type="predicted"/>
<keyword evidence="1" id="KW-1133">Transmembrane helix</keyword>